<gene>
    <name evidence="14" type="ORF">HEB94_002202</name>
</gene>
<evidence type="ECO:0000256" key="11">
    <source>
        <dbReference type="ARBA" id="ARBA00055588"/>
    </source>
</evidence>
<feature type="region of interest" description="Disordered" evidence="13">
    <location>
        <begin position="89"/>
        <end position="157"/>
    </location>
</feature>
<evidence type="ECO:0000256" key="9">
    <source>
        <dbReference type="ARBA" id="ARBA00023157"/>
    </source>
</evidence>
<evidence type="ECO:0000256" key="4">
    <source>
        <dbReference type="ARBA" id="ARBA00012732"/>
    </source>
</evidence>
<dbReference type="EC" id="3.2.1.17" evidence="4 12"/>
<dbReference type="PROSITE" id="PS00953">
    <property type="entry name" value="GLYCOSYL_HYDROL_F25_1"/>
    <property type="match status" value="1"/>
</dbReference>
<dbReference type="GO" id="GO:0031640">
    <property type="term" value="P:killing of cells of another organism"/>
    <property type="evidence" value="ECO:0007669"/>
    <property type="project" value="UniProtKB-KW"/>
</dbReference>
<comment type="function">
    <text evidence="11">This enzyme has both lysozyme (acetylmuramidase) and diacetylmuramidase activities.</text>
</comment>
<dbReference type="Proteomes" id="UP000638648">
    <property type="component" value="Unassembled WGS sequence"/>
</dbReference>
<proteinExistence type="inferred from homology"/>
<dbReference type="GO" id="GO:0003796">
    <property type="term" value="F:lysozyme activity"/>
    <property type="evidence" value="ECO:0007669"/>
    <property type="project" value="UniProtKB-EC"/>
</dbReference>
<keyword evidence="10 12" id="KW-0326">Glycosidase</keyword>
<evidence type="ECO:0000256" key="6">
    <source>
        <dbReference type="ARBA" id="ARBA00022529"/>
    </source>
</evidence>
<keyword evidence="6" id="KW-0929">Antimicrobial</keyword>
<evidence type="ECO:0000256" key="2">
    <source>
        <dbReference type="ARBA" id="ARBA00004613"/>
    </source>
</evidence>
<evidence type="ECO:0000256" key="8">
    <source>
        <dbReference type="ARBA" id="ARBA00022801"/>
    </source>
</evidence>
<comment type="subcellular location">
    <subcellularLocation>
        <location evidence="2">Secreted</location>
    </subcellularLocation>
</comment>
<evidence type="ECO:0000256" key="5">
    <source>
        <dbReference type="ARBA" id="ARBA00022525"/>
    </source>
</evidence>
<comment type="caution">
    <text evidence="14">The sequence shown here is derived from an EMBL/GenBank/DDBJ whole genome shotgun (WGS) entry which is preliminary data.</text>
</comment>
<evidence type="ECO:0000256" key="3">
    <source>
        <dbReference type="ARBA" id="ARBA00010646"/>
    </source>
</evidence>
<sequence length="378" mass="40928">MRPRFDPSHRLRRLRSHPLRGRLAWTPFTRLAATLAGAAAVTVGLATPSFAVTTPGGYGGADLDTLSALSSGDSLGGRAYLDRYSPTYTASQAAPASPPKAAPGPQARTNAKGADAGTQRDGIEADGKRAAAPGKPGPEKVAGAKKAAPDKKAVKKAVPVKRYEPSLPMTARTRGIDVASHQGNVDWEYWWNQGKRFAYVKATEGTSYVNPFFGQQYNGSAKVGMLRGTYHFARPDRGNGAAQARFYVANGGGWTPDGKTLPGELDIEYGEAVGVSTCYGVSQREMVNFIRDFTTTYKKLTGRAPAIYTTDDWWAQCTGDTKEFSDSPLWIANYHDTPGRLPGGWGDGHTFWQYTDTPLDQNYFNGSLADLRRFATQR</sequence>
<name>A0A927MSI4_9ACTN</name>
<dbReference type="GO" id="GO:0016998">
    <property type="term" value="P:cell wall macromolecule catabolic process"/>
    <property type="evidence" value="ECO:0007669"/>
    <property type="project" value="InterPro"/>
</dbReference>
<keyword evidence="5" id="KW-0964">Secreted</keyword>
<dbReference type="SMART" id="SM00641">
    <property type="entry name" value="Glyco_25"/>
    <property type="match status" value="1"/>
</dbReference>
<dbReference type="InterPro" id="IPR017853">
    <property type="entry name" value="GH"/>
</dbReference>
<dbReference type="SUPFAM" id="SSF51445">
    <property type="entry name" value="(Trans)glycosidases"/>
    <property type="match status" value="1"/>
</dbReference>
<dbReference type="AlphaFoldDB" id="A0A927MSI4"/>
<keyword evidence="15" id="KW-1185">Reference proteome</keyword>
<comment type="similarity">
    <text evidence="3 12">Belongs to the glycosyl hydrolase 25 family.</text>
</comment>
<evidence type="ECO:0000256" key="1">
    <source>
        <dbReference type="ARBA" id="ARBA00000632"/>
    </source>
</evidence>
<evidence type="ECO:0000256" key="13">
    <source>
        <dbReference type="SAM" id="MobiDB-lite"/>
    </source>
</evidence>
<keyword evidence="9" id="KW-1015">Disulfide bond</keyword>
<reference evidence="14" key="1">
    <citation type="submission" date="2020-10" db="EMBL/GenBank/DDBJ databases">
        <title>Sequencing the genomes of 1000 actinobacteria strains.</title>
        <authorList>
            <person name="Klenk H.-P."/>
        </authorList>
    </citation>
    <scope>NUCLEOTIDE SEQUENCE</scope>
    <source>
        <strain evidence="14">DSM 45354</strain>
    </source>
</reference>
<evidence type="ECO:0000313" key="14">
    <source>
        <dbReference type="EMBL" id="MBE1605354.1"/>
    </source>
</evidence>
<protein>
    <recommendedName>
        <fullName evidence="4 12">Lysozyme</fullName>
        <ecNumber evidence="4 12">3.2.1.17</ecNumber>
    </recommendedName>
</protein>
<accession>A0A927MSI4</accession>
<comment type="catalytic activity">
    <reaction evidence="1 12">
        <text>Hydrolysis of (1-&gt;4)-beta-linkages between N-acetylmuramic acid and N-acetyl-D-glucosamine residues in a peptidoglycan and between N-acetyl-D-glucosamine residues in chitodextrins.</text>
        <dbReference type="EC" id="3.2.1.17"/>
    </reaction>
</comment>
<dbReference type="InterPro" id="IPR002053">
    <property type="entry name" value="Glyco_hydro_25"/>
</dbReference>
<evidence type="ECO:0000256" key="10">
    <source>
        <dbReference type="ARBA" id="ARBA00023295"/>
    </source>
</evidence>
<dbReference type="Gene3D" id="3.20.20.80">
    <property type="entry name" value="Glycosidases"/>
    <property type="match status" value="1"/>
</dbReference>
<evidence type="ECO:0000256" key="7">
    <source>
        <dbReference type="ARBA" id="ARBA00022638"/>
    </source>
</evidence>
<keyword evidence="7" id="KW-0081">Bacteriolytic enzyme</keyword>
<dbReference type="PROSITE" id="PS51904">
    <property type="entry name" value="GLYCOSYL_HYDROL_F25_2"/>
    <property type="match status" value="1"/>
</dbReference>
<evidence type="ECO:0000313" key="15">
    <source>
        <dbReference type="Proteomes" id="UP000638648"/>
    </source>
</evidence>
<dbReference type="InterPro" id="IPR008270">
    <property type="entry name" value="Glyco_hydro_25_AS"/>
</dbReference>
<dbReference type="InterPro" id="IPR018077">
    <property type="entry name" value="Glyco_hydro_fam25_subgr"/>
</dbReference>
<dbReference type="GO" id="GO:0042742">
    <property type="term" value="P:defense response to bacterium"/>
    <property type="evidence" value="ECO:0007669"/>
    <property type="project" value="UniProtKB-KW"/>
</dbReference>
<keyword evidence="8 12" id="KW-0378">Hydrolase</keyword>
<dbReference type="EMBL" id="JADBEM010000001">
    <property type="protein sequence ID" value="MBE1605354.1"/>
    <property type="molecule type" value="Genomic_DNA"/>
</dbReference>
<dbReference type="FunFam" id="3.20.20.80:FF:000060">
    <property type="entry name" value="Lysozyme M1"/>
    <property type="match status" value="1"/>
</dbReference>
<dbReference type="PANTHER" id="PTHR34135">
    <property type="entry name" value="LYSOZYME"/>
    <property type="match status" value="1"/>
</dbReference>
<dbReference type="GO" id="GO:0009253">
    <property type="term" value="P:peptidoglycan catabolic process"/>
    <property type="evidence" value="ECO:0007669"/>
    <property type="project" value="InterPro"/>
</dbReference>
<dbReference type="Pfam" id="PF01183">
    <property type="entry name" value="Glyco_hydro_25"/>
    <property type="match status" value="1"/>
</dbReference>
<dbReference type="GO" id="GO:0005576">
    <property type="term" value="C:extracellular region"/>
    <property type="evidence" value="ECO:0007669"/>
    <property type="project" value="UniProtKB-SubCell"/>
</dbReference>
<dbReference type="RefSeq" id="WP_337917586.1">
    <property type="nucleotide sequence ID" value="NZ_BAABJL010000199.1"/>
</dbReference>
<dbReference type="PANTHER" id="PTHR34135:SF2">
    <property type="entry name" value="LYSOZYME"/>
    <property type="match status" value="1"/>
</dbReference>
<organism evidence="14 15">
    <name type="scientific">Actinopolymorpha pittospori</name>
    <dbReference type="NCBI Taxonomy" id="648752"/>
    <lineage>
        <taxon>Bacteria</taxon>
        <taxon>Bacillati</taxon>
        <taxon>Actinomycetota</taxon>
        <taxon>Actinomycetes</taxon>
        <taxon>Propionibacteriales</taxon>
        <taxon>Actinopolymorphaceae</taxon>
        <taxon>Actinopolymorpha</taxon>
    </lineage>
</organism>
<dbReference type="GO" id="GO:0016052">
    <property type="term" value="P:carbohydrate catabolic process"/>
    <property type="evidence" value="ECO:0007669"/>
    <property type="project" value="TreeGrafter"/>
</dbReference>
<evidence type="ECO:0000256" key="12">
    <source>
        <dbReference type="RuleBase" id="RU361176"/>
    </source>
</evidence>